<feature type="transmembrane region" description="Helical" evidence="1">
    <location>
        <begin position="523"/>
        <end position="543"/>
    </location>
</feature>
<dbReference type="Proteomes" id="UP000659172">
    <property type="component" value="Unassembled WGS sequence"/>
</dbReference>
<keyword evidence="1" id="KW-1133">Transmembrane helix</keyword>
<dbReference type="EMBL" id="JABXYK010000004">
    <property type="protein sequence ID" value="NVP55220.1"/>
    <property type="molecule type" value="Genomic_DNA"/>
</dbReference>
<feature type="transmembrane region" description="Helical" evidence="1">
    <location>
        <begin position="879"/>
        <end position="900"/>
    </location>
</feature>
<feature type="transmembrane region" description="Helical" evidence="1">
    <location>
        <begin position="906"/>
        <end position="931"/>
    </location>
</feature>
<dbReference type="Pfam" id="PF00873">
    <property type="entry name" value="ACR_tran"/>
    <property type="match status" value="1"/>
</dbReference>
<comment type="caution">
    <text evidence="2">The sequence shown here is derived from an EMBL/GenBank/DDBJ whole genome shotgun (WGS) entry which is preliminary data.</text>
</comment>
<organism evidence="2 3">
    <name type="scientific">Mycoplana rhizolycopersici</name>
    <dbReference type="NCBI Taxonomy" id="2746702"/>
    <lineage>
        <taxon>Bacteria</taxon>
        <taxon>Pseudomonadati</taxon>
        <taxon>Pseudomonadota</taxon>
        <taxon>Alphaproteobacteria</taxon>
        <taxon>Hyphomicrobiales</taxon>
        <taxon>Rhizobiaceae</taxon>
        <taxon>Mycoplana</taxon>
    </lineage>
</organism>
<dbReference type="InterPro" id="IPR027463">
    <property type="entry name" value="AcrB_DN_DC_subdom"/>
</dbReference>
<dbReference type="Gene3D" id="3.30.70.1430">
    <property type="entry name" value="Multidrug efflux transporter AcrB pore domain"/>
    <property type="match status" value="2"/>
</dbReference>
<feature type="transmembrane region" description="Helical" evidence="1">
    <location>
        <begin position="16"/>
        <end position="36"/>
    </location>
</feature>
<gene>
    <name evidence="2" type="ORF">HV823_08120</name>
</gene>
<proteinExistence type="predicted"/>
<keyword evidence="3" id="KW-1185">Reference proteome</keyword>
<dbReference type="Gene3D" id="3.30.70.1440">
    <property type="entry name" value="Multidrug efflux transporter AcrB pore domain"/>
    <property type="match status" value="1"/>
</dbReference>
<dbReference type="SUPFAM" id="SSF82866">
    <property type="entry name" value="Multidrug efflux transporter AcrB transmembrane domain"/>
    <property type="match status" value="2"/>
</dbReference>
<accession>A0ABX2QBY5</accession>
<feature type="transmembrane region" description="Helical" evidence="1">
    <location>
        <begin position="466"/>
        <end position="493"/>
    </location>
</feature>
<feature type="transmembrane region" description="Helical" evidence="1">
    <location>
        <begin position="392"/>
        <end position="414"/>
    </location>
</feature>
<dbReference type="Gene3D" id="3.30.70.1320">
    <property type="entry name" value="Multidrug efflux transporter AcrB pore domain like"/>
    <property type="match status" value="1"/>
</dbReference>
<name>A0ABX2QBY5_9HYPH</name>
<evidence type="ECO:0000313" key="2">
    <source>
        <dbReference type="EMBL" id="NVP55220.1"/>
    </source>
</evidence>
<dbReference type="Gene3D" id="1.20.1640.10">
    <property type="entry name" value="Multidrug efflux transporter AcrB transmembrane domain"/>
    <property type="match status" value="2"/>
</dbReference>
<keyword evidence="1" id="KW-0812">Transmembrane</keyword>
<protein>
    <submittedName>
        <fullName evidence="2">Efflux RND transporter permease subunit</fullName>
    </submittedName>
</protein>
<feature type="transmembrane region" description="Helical" evidence="1">
    <location>
        <begin position="364"/>
        <end position="386"/>
    </location>
</feature>
<feature type="transmembrane region" description="Helical" evidence="1">
    <location>
        <begin position="952"/>
        <end position="971"/>
    </location>
</feature>
<sequence>MNGSFNLSEWAIKRQGLIVFLMILGAIAGALSFWNLGRSEDPDFTVKTMLVSAAWPGATIEQQSDQVTDRLERTLQQVPFFDSLRSLTTAGQSVIYVVLDDSTPPDDVGEVWYQVRKKVADIRHTLPPGVVGPFFNDEFGDTFGIIYSLTSEDFSDRELRDWAYEARNRLLGVENIGKVEMLGTQDETIFIEFSTQRLASLGLSAATIISTIQAQNAVLPAGLVTTESDRTVLEVSGDLKDENDIRNLNIPTSSGFVRLGDIASVVRGTVDPPQPLLRVKGKPAIGIAVSMAAGGDILALGRNIDVVMDRFQHDLPIGIELTKVADQPEVVTNAIQGFTISLMQAILIVLGCSLVALGVRAGLAVAVSIPLVMAMTFLMMELTGIALQRVSLGALIIALTLMIDDAMVAVEIMLAKLEEGMERVKAASFAYTSTAFPMLAGTLVTIAGFIPVGFAQSVSGEYARSLFLVIAYALIISWLIAVLLIPIVGLAVLKSGTSGATKPESRLISTFRGILRTCVRMRLVVVAGTVGLFVVSVLASGLMNRQFFPPSDRPELMLQLVLPQNSSIHATEAAAKEVEQILAADTDVVDWSFYVGSDAIRFYLPMDIQPPAPFRAQAVVIASSVAARDGLQARLQEVLDEKFPNVIARLSPLEMGPPVGWPVQYRISGNDVAGVRDLSWKVADVLGNIRGVISPNLDWNEPIRKIVIEVDQDRARLVGLNSSVIARTLFATTSGLPVTQVRDSIYLVNVVARSAPEERANIETLRSLQIPIGPNRTVPLSSIATIEYRTTQPLIWRRDRIPTITVQADMTEGVLAASVVEQAEPAIEQLRRDNPNYTIEIGGSVEGAETGMASVTSMLPVMAIIMIIILMFQLQSFQRLLLVLSVVPLGLIGVVAIMLLTNTPVGFIAVLGMIALIGMIIRNSVVLIDQIDKRIEQHGRSWQSVIDATADRVRPIFLTAGSTILGMLPIIRDPFWKPLAFTVIGGLIVAAVLTLIFLPALYVLWFRVPPQAKDEPEPTGTQQPDLVPAGP</sequence>
<dbReference type="Gene3D" id="3.30.2090.10">
    <property type="entry name" value="Multidrug efflux transporter AcrB TolC docking domain, DN and DC subdomains"/>
    <property type="match status" value="2"/>
</dbReference>
<feature type="transmembrane region" description="Helical" evidence="1">
    <location>
        <begin position="983"/>
        <end position="1005"/>
    </location>
</feature>
<dbReference type="PRINTS" id="PR00702">
    <property type="entry name" value="ACRIFLAVINRP"/>
</dbReference>
<evidence type="ECO:0000256" key="1">
    <source>
        <dbReference type="SAM" id="Phobius"/>
    </source>
</evidence>
<reference evidence="2 3" key="1">
    <citation type="submission" date="2020-06" db="EMBL/GenBank/DDBJ databases">
        <title>Rhizobium sp.nov. isolated from the tomato plant.</title>
        <authorList>
            <person name="Thin K.K."/>
            <person name="Zhang X."/>
            <person name="He S."/>
        </authorList>
    </citation>
    <scope>NUCLEOTIDE SEQUENCE [LARGE SCALE GENOMIC DNA]</scope>
    <source>
        <strain evidence="2 3">DBTS2</strain>
    </source>
</reference>
<feature type="transmembrane region" description="Helical" evidence="1">
    <location>
        <begin position="435"/>
        <end position="454"/>
    </location>
</feature>
<feature type="transmembrane region" description="Helical" evidence="1">
    <location>
        <begin position="851"/>
        <end position="872"/>
    </location>
</feature>
<dbReference type="RefSeq" id="WP_176949219.1">
    <property type="nucleotide sequence ID" value="NZ_JABXYK010000004.1"/>
</dbReference>
<dbReference type="InterPro" id="IPR001036">
    <property type="entry name" value="Acrflvin-R"/>
</dbReference>
<feature type="transmembrane region" description="Helical" evidence="1">
    <location>
        <begin position="337"/>
        <end position="357"/>
    </location>
</feature>
<evidence type="ECO:0000313" key="3">
    <source>
        <dbReference type="Proteomes" id="UP000659172"/>
    </source>
</evidence>
<dbReference type="SUPFAM" id="SSF82693">
    <property type="entry name" value="Multidrug efflux transporter AcrB pore domain, PN1, PN2, PC1 and PC2 subdomains"/>
    <property type="match status" value="2"/>
</dbReference>
<dbReference type="SUPFAM" id="SSF82714">
    <property type="entry name" value="Multidrug efflux transporter AcrB TolC docking domain, DN and DC subdomains"/>
    <property type="match status" value="2"/>
</dbReference>
<dbReference type="PANTHER" id="PTHR32063">
    <property type="match status" value="1"/>
</dbReference>
<keyword evidence="1" id="KW-0472">Membrane</keyword>
<dbReference type="PANTHER" id="PTHR32063:SF64">
    <property type="entry name" value="ACRB_ACRD_ACRF FAMILY PROTEIN"/>
    <property type="match status" value="1"/>
</dbReference>